<dbReference type="AlphaFoldDB" id="A0AAN5CTA8"/>
<dbReference type="Proteomes" id="UP001328107">
    <property type="component" value="Unassembled WGS sequence"/>
</dbReference>
<feature type="non-terminal residue" evidence="1">
    <location>
        <position position="340"/>
    </location>
</feature>
<reference evidence="2" key="1">
    <citation type="submission" date="2022-10" db="EMBL/GenBank/DDBJ databases">
        <title>Genome assembly of Pristionchus species.</title>
        <authorList>
            <person name="Yoshida K."/>
            <person name="Sommer R.J."/>
        </authorList>
    </citation>
    <scope>NUCLEOTIDE SEQUENCE [LARGE SCALE GENOMIC DNA]</scope>
    <source>
        <strain evidence="2">RS5460</strain>
    </source>
</reference>
<organism evidence="1 2">
    <name type="scientific">Pristionchus mayeri</name>
    <dbReference type="NCBI Taxonomy" id="1317129"/>
    <lineage>
        <taxon>Eukaryota</taxon>
        <taxon>Metazoa</taxon>
        <taxon>Ecdysozoa</taxon>
        <taxon>Nematoda</taxon>
        <taxon>Chromadorea</taxon>
        <taxon>Rhabditida</taxon>
        <taxon>Rhabditina</taxon>
        <taxon>Diplogasteromorpha</taxon>
        <taxon>Diplogasteroidea</taxon>
        <taxon>Neodiplogasteridae</taxon>
        <taxon>Pristionchus</taxon>
    </lineage>
</organism>
<comment type="caution">
    <text evidence="1">The sequence shown here is derived from an EMBL/GenBank/DDBJ whole genome shotgun (WGS) entry which is preliminary data.</text>
</comment>
<gene>
    <name evidence="1" type="ORF">PMAYCL1PPCAC_20215</name>
</gene>
<name>A0AAN5CTA8_9BILA</name>
<proteinExistence type="predicted"/>
<feature type="non-terminal residue" evidence="1">
    <location>
        <position position="1"/>
    </location>
</feature>
<evidence type="ECO:0000313" key="2">
    <source>
        <dbReference type="Proteomes" id="UP001328107"/>
    </source>
</evidence>
<dbReference type="EMBL" id="BTRK01000004">
    <property type="protein sequence ID" value="GMR50020.1"/>
    <property type="molecule type" value="Genomic_DNA"/>
</dbReference>
<accession>A0AAN5CTA8</accession>
<keyword evidence="2" id="KW-1185">Reference proteome</keyword>
<protein>
    <recommendedName>
        <fullName evidence="3">F-box domain-containing protein</fullName>
    </recommendedName>
</protein>
<dbReference type="CDD" id="cd09917">
    <property type="entry name" value="F-box_SF"/>
    <property type="match status" value="1"/>
</dbReference>
<evidence type="ECO:0008006" key="3">
    <source>
        <dbReference type="Google" id="ProtNLM"/>
    </source>
</evidence>
<evidence type="ECO:0000313" key="1">
    <source>
        <dbReference type="EMBL" id="GMR50020.1"/>
    </source>
</evidence>
<sequence>EKPCENSLKLLSHLERLPDDILWRIFGFLPESTLTLRLTSRTLKLRTDQYEIRRPICDAVTKLTIIGPSERGSPVNPSSRICVLIQLPIGKSGQFWRRLVCESALNLIKDGDMKNMRDMKIYRLYFYAQADLDRLEYVGSCLGKKITRIALTKCSNGEALRVVAKFLDGIEIGHLKISDVIFSDNLVSQLLQHINVDKLSLIVKKVDNASPDKILLNLSNLVRFLHIRQQRVEGVDSNERYFMGVTDVDWVPIILEMLSGKVEKLFLDNFNYPEYLSKSGVDMLREKLPILGKKIWFESSCDHYDEDLNYMDNGHIVKADGSEQVDRMLIIKPVKEVKAE</sequence>